<proteinExistence type="predicted"/>
<feature type="signal peptide" evidence="2">
    <location>
        <begin position="1"/>
        <end position="19"/>
    </location>
</feature>
<feature type="chain" id="PRO_5017556291" evidence="2">
    <location>
        <begin position="20"/>
        <end position="539"/>
    </location>
</feature>
<dbReference type="Pfam" id="PF07593">
    <property type="entry name" value="UnbV_ASPIC"/>
    <property type="match status" value="1"/>
</dbReference>
<dbReference type="Proteomes" id="UP000261082">
    <property type="component" value="Unassembled WGS sequence"/>
</dbReference>
<feature type="domain" description="Secretion system C-terminal sorting" evidence="4">
    <location>
        <begin position="469"/>
        <end position="537"/>
    </location>
</feature>
<evidence type="ECO:0000256" key="2">
    <source>
        <dbReference type="SAM" id="SignalP"/>
    </source>
</evidence>
<dbReference type="PANTHER" id="PTHR16026:SF0">
    <property type="entry name" value="CARTILAGE ACIDIC PROTEIN 1"/>
    <property type="match status" value="1"/>
</dbReference>
<dbReference type="PANTHER" id="PTHR16026">
    <property type="entry name" value="CARTILAGE ACIDIC PROTEIN 1"/>
    <property type="match status" value="1"/>
</dbReference>
<organism evidence="5 6">
    <name type="scientific">Marixanthomonas ophiurae</name>
    <dbReference type="NCBI Taxonomy" id="387659"/>
    <lineage>
        <taxon>Bacteria</taxon>
        <taxon>Pseudomonadati</taxon>
        <taxon>Bacteroidota</taxon>
        <taxon>Flavobacteriia</taxon>
        <taxon>Flavobacteriales</taxon>
        <taxon>Flavobacteriaceae</taxon>
        <taxon>Marixanthomonas</taxon>
    </lineage>
</organism>
<evidence type="ECO:0000256" key="1">
    <source>
        <dbReference type="ARBA" id="ARBA00022729"/>
    </source>
</evidence>
<dbReference type="InterPro" id="IPR028994">
    <property type="entry name" value="Integrin_alpha_N"/>
</dbReference>
<accession>A0A3E1Q9A8</accession>
<dbReference type="InterPro" id="IPR027039">
    <property type="entry name" value="Crtac1"/>
</dbReference>
<dbReference type="InterPro" id="IPR011519">
    <property type="entry name" value="UnbV_ASPIC"/>
</dbReference>
<dbReference type="Pfam" id="PF18962">
    <property type="entry name" value="Por_Secre_tail"/>
    <property type="match status" value="1"/>
</dbReference>
<dbReference type="RefSeq" id="WP_117157733.1">
    <property type="nucleotide sequence ID" value="NZ_QVID01000001.1"/>
</dbReference>
<reference evidence="5 6" key="1">
    <citation type="journal article" date="2007" name="Int. J. Syst. Evol. Microbiol.">
        <title>Marixanthomonas ophiurae gen. nov., sp. nov., a marine bacterium of the family Flavobacteriaceae isolated from a deep-sea brittle star.</title>
        <authorList>
            <person name="Romanenko L.A."/>
            <person name="Uchino M."/>
            <person name="Frolova G.M."/>
            <person name="Mikhailov V.V."/>
        </authorList>
    </citation>
    <scope>NUCLEOTIDE SEQUENCE [LARGE SCALE GENOMIC DNA]</scope>
    <source>
        <strain evidence="5 6">KMM 3046</strain>
    </source>
</reference>
<dbReference type="AlphaFoldDB" id="A0A3E1Q9A8"/>
<sequence>MKKTLLSSIFLLATLGMFGQVSFVNQSNLIDSFPDTSECAVDMNGDNLDDYVRISSSGIGIDYQQADGSFQSTMYNMSIQNPPDWSVAAGDLDGNGYNDLVLGNGSRVSFLMANEDGTDYTEDASHGEYIFSQRSTMADIDNDGDLDAFVCHDVDLSHPYRNDGNGNMTLDQSLIETIDLPGNYAAIWVDYDNDGDTDMYLTKCRGGSSPGDPERDNAMYTNNGDGTYTENAESIGMKDNAQSWATVFEDFDNDGDFDAFIVNHDFQNRLMENDGTGNYKDIIETSGIDPTDLGAWENQAADFNNDGFVDIFSEMSKELYINNGDMTFTGMDLSFDEGAIADLNNDGFLDVVNDGQLWINEGASNNNWVKIILKGKESNKNGIGAHIDIYGDWGKQMREVRSGQGFSHMNSLSAHFGIGESETIDKITITWPSGTVDQIENPDINTLHEINEGDFPLSIGETDVDLVTVYPNPTTSTLNFSKNGLENTPVRIMDLTGKTVLSAKISSENNLNVEALNSGVYFVQFTLKEQSLSYKFIKQ</sequence>
<protein>
    <submittedName>
        <fullName evidence="5">T9SS C-terminal target domain-containing protein</fullName>
    </submittedName>
</protein>
<dbReference type="OrthoDB" id="9816120at2"/>
<name>A0A3E1Q9A8_9FLAO</name>
<keyword evidence="6" id="KW-1185">Reference proteome</keyword>
<dbReference type="Pfam" id="PF13517">
    <property type="entry name" value="FG-GAP_3"/>
    <property type="match status" value="3"/>
</dbReference>
<evidence type="ECO:0000259" key="3">
    <source>
        <dbReference type="Pfam" id="PF07593"/>
    </source>
</evidence>
<feature type="domain" description="ASPIC/UnbV" evidence="3">
    <location>
        <begin position="382"/>
        <end position="447"/>
    </location>
</feature>
<dbReference type="InterPro" id="IPR013517">
    <property type="entry name" value="FG-GAP"/>
</dbReference>
<keyword evidence="1 2" id="KW-0732">Signal</keyword>
<evidence type="ECO:0000313" key="6">
    <source>
        <dbReference type="Proteomes" id="UP000261082"/>
    </source>
</evidence>
<evidence type="ECO:0000313" key="5">
    <source>
        <dbReference type="EMBL" id="RFN58709.1"/>
    </source>
</evidence>
<dbReference type="EMBL" id="QVID01000001">
    <property type="protein sequence ID" value="RFN58709.1"/>
    <property type="molecule type" value="Genomic_DNA"/>
</dbReference>
<evidence type="ECO:0000259" key="4">
    <source>
        <dbReference type="Pfam" id="PF18962"/>
    </source>
</evidence>
<gene>
    <name evidence="5" type="ORF">DZ858_01105</name>
</gene>
<dbReference type="NCBIfam" id="TIGR04183">
    <property type="entry name" value="Por_Secre_tail"/>
    <property type="match status" value="1"/>
</dbReference>
<dbReference type="SUPFAM" id="SSF69318">
    <property type="entry name" value="Integrin alpha N-terminal domain"/>
    <property type="match status" value="1"/>
</dbReference>
<comment type="caution">
    <text evidence="5">The sequence shown here is derived from an EMBL/GenBank/DDBJ whole genome shotgun (WGS) entry which is preliminary data.</text>
</comment>
<dbReference type="InterPro" id="IPR026444">
    <property type="entry name" value="Secre_tail"/>
</dbReference>